<protein>
    <submittedName>
        <fullName evidence="2">Z1 domain-containing protein</fullName>
    </submittedName>
</protein>
<name>A0ABV7SQK3_9SPHN</name>
<dbReference type="EMBL" id="JBHRXP010000001">
    <property type="protein sequence ID" value="MFC3579227.1"/>
    <property type="molecule type" value="Genomic_DNA"/>
</dbReference>
<proteinExistence type="predicted"/>
<evidence type="ECO:0000313" key="2">
    <source>
        <dbReference type="EMBL" id="MFC3579227.1"/>
    </source>
</evidence>
<evidence type="ECO:0000313" key="3">
    <source>
        <dbReference type="Proteomes" id="UP001595713"/>
    </source>
</evidence>
<dbReference type="Pfam" id="PF10593">
    <property type="entry name" value="Z1"/>
    <property type="match status" value="1"/>
</dbReference>
<reference evidence="3" key="1">
    <citation type="journal article" date="2019" name="Int. J. Syst. Evol. Microbiol.">
        <title>The Global Catalogue of Microorganisms (GCM) 10K type strain sequencing project: providing services to taxonomists for standard genome sequencing and annotation.</title>
        <authorList>
            <consortium name="The Broad Institute Genomics Platform"/>
            <consortium name="The Broad Institute Genome Sequencing Center for Infectious Disease"/>
            <person name="Wu L."/>
            <person name="Ma J."/>
        </authorList>
    </citation>
    <scope>NUCLEOTIDE SEQUENCE [LARGE SCALE GENOMIC DNA]</scope>
    <source>
        <strain evidence="3">KCTC 42739</strain>
    </source>
</reference>
<organism evidence="2 3">
    <name type="scientific">Sphingomonas hylomeconis</name>
    <dbReference type="NCBI Taxonomy" id="1395958"/>
    <lineage>
        <taxon>Bacteria</taxon>
        <taxon>Pseudomonadati</taxon>
        <taxon>Pseudomonadota</taxon>
        <taxon>Alphaproteobacteria</taxon>
        <taxon>Sphingomonadales</taxon>
        <taxon>Sphingomonadaceae</taxon>
        <taxon>Sphingomonas</taxon>
    </lineage>
</organism>
<sequence>MIIESGEGGLWTPTAGVEVTALMERKGFDDQASAKIVGEAGRILSMCLPPTTQDDDRAGLVIGYVQSGKTLSFTTVTALARDNRYRLVIVLAGTKTNLLDQNEERLTGDLGILEERGKFWRVLVNPRSDVDKIEEVQATLDLWDRYKDRPERCRTLLIVVMKNAARLGQLATLLSKCKLGSTCALLIDDEGDQAGLNTKARQNDESPTYASILGLRNVLPAHTYLQYTATPQAPLLISRIDRLSPAFAELLKPGNGYIGGKDLFYEGSPHVELIPAEDLPDVWSIEDGPPPSLEKAMRLFFIGVAVGVIGDREGYRSMMIHPSHLRGIHDDYATWARSIRKLWLETLLEPEDSPDRLDLRGDFLKAYEDITATATDLPPFDEIWSEMDFAIEETKVQIVNASNGRIETFPWSDSYGWILVGGAGLDRGFTVEGLTVTYMPRGAGTGMADTIQQRARFFGYKRDYLGLVRIFVDTDVRHAFTAYVKHEESLRGSLEKHLGKPMKTWRRLFFLDSSLKPTRRSVMALDIMRARARDWINADHPQDEEVVDQNRQVVEAFVQSLGNQWQPLPGSEGWTDIQKHKKVSGLSLERAYEDLLVPLTATDDSDALDQLLVAMQVRSILDDNPKALCDIFLMSGGAERERAVNDRGSVQNAFQGANAPTNYPGDRAIRTADRVSIQIHKLKLHHGTQIVAQDVRLIATHIPEALREDIAMQDDD</sequence>
<dbReference type="InterPro" id="IPR018310">
    <property type="entry name" value="Put_endonuclease_Z1-dom"/>
</dbReference>
<comment type="caution">
    <text evidence="2">The sequence shown here is derived from an EMBL/GenBank/DDBJ whole genome shotgun (WGS) entry which is preliminary data.</text>
</comment>
<evidence type="ECO:0000259" key="1">
    <source>
        <dbReference type="Pfam" id="PF10593"/>
    </source>
</evidence>
<accession>A0ABV7SQK3</accession>
<feature type="domain" description="Putative endonuclease Z1" evidence="1">
    <location>
        <begin position="292"/>
        <end position="497"/>
    </location>
</feature>
<gene>
    <name evidence="2" type="ORF">ACFONA_03540</name>
</gene>
<dbReference type="Proteomes" id="UP001595713">
    <property type="component" value="Unassembled WGS sequence"/>
</dbReference>
<keyword evidence="3" id="KW-1185">Reference proteome</keyword>